<dbReference type="EMBL" id="CZPZ01000024">
    <property type="protein sequence ID" value="CUS37658.1"/>
    <property type="molecule type" value="Genomic_DNA"/>
</dbReference>
<dbReference type="OrthoDB" id="9784936at2"/>
<reference evidence="3" key="1">
    <citation type="submission" date="2015-10" db="EMBL/GenBank/DDBJ databases">
        <authorList>
            <person name="Luecker S."/>
            <person name="Luecker S."/>
        </authorList>
    </citation>
    <scope>NUCLEOTIDE SEQUENCE [LARGE SCALE GENOMIC DNA]</scope>
</reference>
<name>A0A0S4LLM8_9BACT</name>
<proteinExistence type="predicted"/>
<evidence type="ECO:0000313" key="2">
    <source>
        <dbReference type="EMBL" id="CUS37658.1"/>
    </source>
</evidence>
<organism evidence="2 3">
    <name type="scientific">Candidatus Nitrospira nitrificans</name>
    <dbReference type="NCBI Taxonomy" id="1742973"/>
    <lineage>
        <taxon>Bacteria</taxon>
        <taxon>Pseudomonadati</taxon>
        <taxon>Nitrospirota</taxon>
        <taxon>Nitrospiria</taxon>
        <taxon>Nitrospirales</taxon>
        <taxon>Nitrospiraceae</taxon>
        <taxon>Nitrospira</taxon>
    </lineage>
</organism>
<dbReference type="Pfam" id="PF13271">
    <property type="entry name" value="DUF4062"/>
    <property type="match status" value="1"/>
</dbReference>
<feature type="domain" description="DUF4062" evidence="1">
    <location>
        <begin position="9"/>
        <end position="100"/>
    </location>
</feature>
<protein>
    <recommendedName>
        <fullName evidence="1">DUF4062 domain-containing protein</fullName>
    </recommendedName>
</protein>
<dbReference type="InterPro" id="IPR025139">
    <property type="entry name" value="DUF4062"/>
</dbReference>
<dbReference type="Proteomes" id="UP000198736">
    <property type="component" value="Unassembled WGS sequence"/>
</dbReference>
<evidence type="ECO:0000313" key="3">
    <source>
        <dbReference type="Proteomes" id="UP000198736"/>
    </source>
</evidence>
<dbReference type="AlphaFoldDB" id="A0A0S4LLM8"/>
<keyword evidence="3" id="KW-1185">Reference proteome</keyword>
<dbReference type="RefSeq" id="WP_090899455.1">
    <property type="nucleotide sequence ID" value="NZ_CZPZ01000024.1"/>
</dbReference>
<sequence length="280" mass="30479">MSYTARVVKVMIASPSDVAKERQIIRDVVQEWNAVHAEDRKTVLMPIGWETHATPAMGDRPQAIINKQLLRTCDLLVAVFWARLGSPTGVADSGTVEEINEHLASGKPAMIYFSAVPVRLDSVDEQQYEKLRAFKADLRSRGLVEEYDDLTTFRTLFARHLAQQVIASFGGGDPTGELDRPPPAARMPELSEAARDLLLEALQDANGAIMRLTTMDGAHVQTNGRDFVEPGSARSAARWRGAVDELHGLGLSEDRTGKGEVFFVTDAGYHVGSLLGGGPG</sequence>
<evidence type="ECO:0000259" key="1">
    <source>
        <dbReference type="Pfam" id="PF13271"/>
    </source>
</evidence>
<accession>A0A0S4LLM8</accession>
<gene>
    <name evidence="2" type="ORF">COMA2_300010</name>
</gene>
<dbReference type="SUPFAM" id="SSF52309">
    <property type="entry name" value="N-(deoxy)ribosyltransferase-like"/>
    <property type="match status" value="1"/>
</dbReference>